<dbReference type="EMBL" id="CAJZBQ010000018">
    <property type="protein sequence ID" value="CAG9317667.1"/>
    <property type="molecule type" value="Genomic_DNA"/>
</dbReference>
<dbReference type="InterPro" id="IPR011043">
    <property type="entry name" value="Gal_Oxase/kelch_b-propeller"/>
</dbReference>
<accession>A0AAU9J141</accession>
<dbReference type="SUPFAM" id="SSF50965">
    <property type="entry name" value="Galactose oxidase, central domain"/>
    <property type="match status" value="1"/>
</dbReference>
<gene>
    <name evidence="1" type="ORF">BSTOLATCC_MIC18910</name>
</gene>
<keyword evidence="2" id="KW-1185">Reference proteome</keyword>
<organism evidence="1 2">
    <name type="scientific">Blepharisma stoltei</name>
    <dbReference type="NCBI Taxonomy" id="1481888"/>
    <lineage>
        <taxon>Eukaryota</taxon>
        <taxon>Sar</taxon>
        <taxon>Alveolata</taxon>
        <taxon>Ciliophora</taxon>
        <taxon>Postciliodesmatophora</taxon>
        <taxon>Heterotrichea</taxon>
        <taxon>Heterotrichida</taxon>
        <taxon>Blepharismidae</taxon>
        <taxon>Blepharisma</taxon>
    </lineage>
</organism>
<reference evidence="1" key="1">
    <citation type="submission" date="2021-09" db="EMBL/GenBank/DDBJ databases">
        <authorList>
            <consortium name="AG Swart"/>
            <person name="Singh M."/>
            <person name="Singh A."/>
            <person name="Seah K."/>
            <person name="Emmerich C."/>
        </authorList>
    </citation>
    <scope>NUCLEOTIDE SEQUENCE</scope>
    <source>
        <strain evidence="1">ATCC30299</strain>
    </source>
</reference>
<evidence type="ECO:0000313" key="2">
    <source>
        <dbReference type="Proteomes" id="UP001162131"/>
    </source>
</evidence>
<dbReference type="Proteomes" id="UP001162131">
    <property type="component" value="Unassembled WGS sequence"/>
</dbReference>
<dbReference type="AlphaFoldDB" id="A0AAU9J141"/>
<name>A0AAU9J141_9CILI</name>
<protein>
    <submittedName>
        <fullName evidence="1">Uncharacterized protein</fullName>
    </submittedName>
</protein>
<comment type="caution">
    <text evidence="1">The sequence shown here is derived from an EMBL/GenBank/DDBJ whole genome shotgun (WGS) entry which is preliminary data.</text>
</comment>
<proteinExistence type="predicted"/>
<sequence>MEEINYLVALKYPGKLIIVHLDSLEVRVERSPCPSTSFYTPVSYRHIFFAWKNRAILYDHLKAKIEIEYPPIPKTLPSMMPICYEDKIWLFSGEDIAYVIDMKTPSGWEMESTGFRTISKNYCFLKPNSLAVIKSSLLSDTFGCRFGGLQKDVNLTVLKLDGLSHTQHNISLPFLGPFGCVSVNDRTIMIFGGYDVIEDSSFKLLSENLKIVLLNYERNTYEQVGSLPYKLDEPCIFQPPLLYKNCVYSISSWQLVRIEISTNEASIFSLRELSKKVAFNFLWIYKQCTLGKATGSLMLDKLPLSIIRAIVADYYLPILT</sequence>
<evidence type="ECO:0000313" key="1">
    <source>
        <dbReference type="EMBL" id="CAG9317667.1"/>
    </source>
</evidence>